<sequence length="79" mass="9502">MKKNTLLKKILDWREKNAFDNRRNKEEKLKKEHTNVQEKEKHPSLNENRENKQDKLSQEKKAVKKKTKVQMPSLPTGFD</sequence>
<feature type="compositionally biased region" description="Basic and acidic residues" evidence="1">
    <location>
        <begin position="16"/>
        <end position="61"/>
    </location>
</feature>
<gene>
    <name evidence="2" type="ORF">OUZ56_015744</name>
</gene>
<name>A0ABR0ANL5_9CRUS</name>
<reference evidence="2 3" key="1">
    <citation type="journal article" date="2023" name="Nucleic Acids Res.">
        <title>The hologenome of Daphnia magna reveals possible DNA methylation and microbiome-mediated evolution of the host genome.</title>
        <authorList>
            <person name="Chaturvedi A."/>
            <person name="Li X."/>
            <person name="Dhandapani V."/>
            <person name="Marshall H."/>
            <person name="Kissane S."/>
            <person name="Cuenca-Cambronero M."/>
            <person name="Asole G."/>
            <person name="Calvet F."/>
            <person name="Ruiz-Romero M."/>
            <person name="Marangio P."/>
            <person name="Guigo R."/>
            <person name="Rago D."/>
            <person name="Mirbahai L."/>
            <person name="Eastwood N."/>
            <person name="Colbourne J.K."/>
            <person name="Zhou J."/>
            <person name="Mallon E."/>
            <person name="Orsini L."/>
        </authorList>
    </citation>
    <scope>NUCLEOTIDE SEQUENCE [LARGE SCALE GENOMIC DNA]</scope>
    <source>
        <strain evidence="2">LRV0_1</strain>
    </source>
</reference>
<evidence type="ECO:0000313" key="3">
    <source>
        <dbReference type="Proteomes" id="UP001234178"/>
    </source>
</evidence>
<accession>A0ABR0ANL5</accession>
<organism evidence="2 3">
    <name type="scientific">Daphnia magna</name>
    <dbReference type="NCBI Taxonomy" id="35525"/>
    <lineage>
        <taxon>Eukaryota</taxon>
        <taxon>Metazoa</taxon>
        <taxon>Ecdysozoa</taxon>
        <taxon>Arthropoda</taxon>
        <taxon>Crustacea</taxon>
        <taxon>Branchiopoda</taxon>
        <taxon>Diplostraca</taxon>
        <taxon>Cladocera</taxon>
        <taxon>Anomopoda</taxon>
        <taxon>Daphniidae</taxon>
        <taxon>Daphnia</taxon>
    </lineage>
</organism>
<proteinExistence type="predicted"/>
<evidence type="ECO:0000313" key="2">
    <source>
        <dbReference type="EMBL" id="KAK4026715.1"/>
    </source>
</evidence>
<keyword evidence="3" id="KW-1185">Reference proteome</keyword>
<comment type="caution">
    <text evidence="2">The sequence shown here is derived from an EMBL/GenBank/DDBJ whole genome shotgun (WGS) entry which is preliminary data.</text>
</comment>
<dbReference type="EMBL" id="JAOYFB010000038">
    <property type="protein sequence ID" value="KAK4026715.1"/>
    <property type="molecule type" value="Genomic_DNA"/>
</dbReference>
<evidence type="ECO:0000256" key="1">
    <source>
        <dbReference type="SAM" id="MobiDB-lite"/>
    </source>
</evidence>
<dbReference type="Proteomes" id="UP001234178">
    <property type="component" value="Unassembled WGS sequence"/>
</dbReference>
<protein>
    <submittedName>
        <fullName evidence="2">Uncharacterized protein</fullName>
    </submittedName>
</protein>
<feature type="region of interest" description="Disordered" evidence="1">
    <location>
        <begin position="16"/>
        <end position="79"/>
    </location>
</feature>